<name>A0A9Q1KF23_9CARY</name>
<dbReference type="EMBL" id="JAKOGI010000156">
    <property type="protein sequence ID" value="KAJ8441681.1"/>
    <property type="molecule type" value="Genomic_DNA"/>
</dbReference>
<dbReference type="AlphaFoldDB" id="A0A9Q1KF23"/>
<feature type="compositionally biased region" description="Polar residues" evidence="1">
    <location>
        <begin position="89"/>
        <end position="98"/>
    </location>
</feature>
<feature type="region of interest" description="Disordered" evidence="1">
    <location>
        <begin position="78"/>
        <end position="132"/>
    </location>
</feature>
<sequence length="209" mass="23676">MKEERRTKHLPAARVRVPTSSSKLGATGSGKKIENLLPLPFSESFSMSSLLPTTLRSKNLLSIATNFLQHPLIHNRGFPSSRTEETIEQDSSLRTPQKQIAGRRLKSEQYKLQERGNGSPELKTAEPAPPLQCPVNEEAKTVSRRNSLRWRLLEVTETSGQPGLHDSRVNPTHMSRSEKIHTWNENPSNESKRRPVKGLLRFPVQFNLR</sequence>
<organism evidence="2 3">
    <name type="scientific">Carnegiea gigantea</name>
    <dbReference type="NCBI Taxonomy" id="171969"/>
    <lineage>
        <taxon>Eukaryota</taxon>
        <taxon>Viridiplantae</taxon>
        <taxon>Streptophyta</taxon>
        <taxon>Embryophyta</taxon>
        <taxon>Tracheophyta</taxon>
        <taxon>Spermatophyta</taxon>
        <taxon>Magnoliopsida</taxon>
        <taxon>eudicotyledons</taxon>
        <taxon>Gunneridae</taxon>
        <taxon>Pentapetalae</taxon>
        <taxon>Caryophyllales</taxon>
        <taxon>Cactineae</taxon>
        <taxon>Cactaceae</taxon>
        <taxon>Cactoideae</taxon>
        <taxon>Echinocereeae</taxon>
        <taxon>Carnegiea</taxon>
    </lineage>
</organism>
<evidence type="ECO:0000256" key="1">
    <source>
        <dbReference type="SAM" id="MobiDB-lite"/>
    </source>
</evidence>
<accession>A0A9Q1KF23</accession>
<proteinExistence type="predicted"/>
<dbReference type="Proteomes" id="UP001153076">
    <property type="component" value="Unassembled WGS sequence"/>
</dbReference>
<reference evidence="2" key="1">
    <citation type="submission" date="2022-04" db="EMBL/GenBank/DDBJ databases">
        <title>Carnegiea gigantea Genome sequencing and assembly v2.</title>
        <authorList>
            <person name="Copetti D."/>
            <person name="Sanderson M.J."/>
            <person name="Burquez A."/>
            <person name="Wojciechowski M.F."/>
        </authorList>
    </citation>
    <scope>NUCLEOTIDE SEQUENCE</scope>
    <source>
        <strain evidence="2">SGP5-SGP5p</strain>
        <tissue evidence="2">Aerial part</tissue>
    </source>
</reference>
<feature type="compositionally biased region" description="Basic and acidic residues" evidence="1">
    <location>
        <begin position="105"/>
        <end position="114"/>
    </location>
</feature>
<evidence type="ECO:0000313" key="2">
    <source>
        <dbReference type="EMBL" id="KAJ8441681.1"/>
    </source>
</evidence>
<evidence type="ECO:0000313" key="3">
    <source>
        <dbReference type="Proteomes" id="UP001153076"/>
    </source>
</evidence>
<gene>
    <name evidence="2" type="ORF">Cgig2_019068</name>
</gene>
<comment type="caution">
    <text evidence="2">The sequence shown here is derived from an EMBL/GenBank/DDBJ whole genome shotgun (WGS) entry which is preliminary data.</text>
</comment>
<keyword evidence="3" id="KW-1185">Reference proteome</keyword>
<protein>
    <submittedName>
        <fullName evidence="2">Uncharacterized protein</fullName>
    </submittedName>
</protein>